<sequence>MEPSNRSGLRELQIAQGLVTLRWAAIPILFGFGMLATRGFGMSFGITPIYLLCCLLALLNVFFTIHIAMLSRQLVLRRGTAALKRYLLAVINHFQASVKERGVSALFSLPRLFLRLFFILFLFLLESLKGVRFNPLSLDNIMHTQVTGDILLLTLLVRFTGSPESPLIFLAVVPVIVAGAVLGFYTGAVYATLAAAAYLALSLLVNARLLTHIKFYGPQIGDLSNSPEWAISSFFTLMTALLGAAYLAHNLTSVFKERIFFLHQLLEKSRREGLAYAAVAEAVPAAWFLLDAQGNVLKYKRGKISILPGNLLGQNILEAFPAFKQYGMGYVIQSVITGGRAREVERIKFQTPEGTSHTLACRLLPLIDAEKRPLVMLLAEDITESLFLRERVEELKQALDATQIELEKTALEGKETNQQLMKTLKVASERTIEVETLSQRVRDLEAQKLAMEDRISGLLTETAALKATNDAIVTDLNHKQVILEEVVELLRHSTQIDALAALIERRTKSLFKLDNTCLHVFRSPALPTRTNEILDTRKASPRLLDLPRKNPKVLEPVLNEGQPVVIKAEVHPDHSASVAISNGPVQRLVAYIPVRHGKEILGMMMLERYGPEENPERLISMLTYYLSHTAIALKNALATRSLETQQQNLTATIKTLDAQIESFLDLARISMTEGDQPFQKYLQALGRICGAADGIILRLHSDGTIQPLARLDSTRRLELRPLEEKVFKTLRANPSHKAVIKEPTEGVTLLGYPLNQGNRLVGALFLQIPNPDPALLSIVDVGAKMAADSLGLFVLNEEKELWENFYKANLTA</sequence>
<name>A0A367ZT46_9BACT</name>
<evidence type="ECO:0000256" key="2">
    <source>
        <dbReference type="SAM" id="Phobius"/>
    </source>
</evidence>
<keyword evidence="1" id="KW-0175">Coiled coil</keyword>
<dbReference type="InterPro" id="IPR029016">
    <property type="entry name" value="GAF-like_dom_sf"/>
</dbReference>
<dbReference type="EMBL" id="QOQW01000002">
    <property type="protein sequence ID" value="RCK81315.1"/>
    <property type="molecule type" value="Genomic_DNA"/>
</dbReference>
<feature type="transmembrane region" description="Helical" evidence="2">
    <location>
        <begin position="49"/>
        <end position="69"/>
    </location>
</feature>
<dbReference type="AlphaFoldDB" id="A0A367ZT46"/>
<feature type="transmembrane region" description="Helical" evidence="2">
    <location>
        <begin position="167"/>
        <end position="185"/>
    </location>
</feature>
<evidence type="ECO:0000313" key="3">
    <source>
        <dbReference type="EMBL" id="RCK81315.1"/>
    </source>
</evidence>
<dbReference type="Proteomes" id="UP000252355">
    <property type="component" value="Unassembled WGS sequence"/>
</dbReference>
<keyword evidence="2" id="KW-0472">Membrane</keyword>
<evidence type="ECO:0008006" key="5">
    <source>
        <dbReference type="Google" id="ProtNLM"/>
    </source>
</evidence>
<dbReference type="InterPro" id="IPR035965">
    <property type="entry name" value="PAS-like_dom_sf"/>
</dbReference>
<feature type="transmembrane region" description="Helical" evidence="2">
    <location>
        <begin position="190"/>
        <end position="209"/>
    </location>
</feature>
<feature type="transmembrane region" description="Helical" evidence="2">
    <location>
        <begin position="20"/>
        <end position="37"/>
    </location>
</feature>
<evidence type="ECO:0000313" key="4">
    <source>
        <dbReference type="Proteomes" id="UP000252355"/>
    </source>
</evidence>
<dbReference type="Gene3D" id="3.30.450.40">
    <property type="match status" value="1"/>
</dbReference>
<reference evidence="3 4" key="1">
    <citation type="submission" date="2018-05" db="EMBL/GenBank/DDBJ databases">
        <title>A metagenomic window into the 2 km-deep terrestrial subsurface aquifer revealed taxonomically and functionally diverse microbial community comprising novel uncultured bacterial lineages.</title>
        <authorList>
            <person name="Kadnikov V.V."/>
            <person name="Mardanov A.V."/>
            <person name="Beletsky A.V."/>
            <person name="Banks D."/>
            <person name="Pimenov N.V."/>
            <person name="Frank Y.A."/>
            <person name="Karnachuk O.V."/>
            <person name="Ravin N.V."/>
        </authorList>
    </citation>
    <scope>NUCLEOTIDE SEQUENCE [LARGE SCALE GENOMIC DNA]</scope>
    <source>
        <strain evidence="3">BY5</strain>
    </source>
</reference>
<dbReference type="SUPFAM" id="SSF55781">
    <property type="entry name" value="GAF domain-like"/>
    <property type="match status" value="1"/>
</dbReference>
<dbReference type="Gene3D" id="3.30.450.20">
    <property type="entry name" value="PAS domain"/>
    <property type="match status" value="1"/>
</dbReference>
<feature type="transmembrane region" description="Helical" evidence="2">
    <location>
        <begin position="229"/>
        <end position="252"/>
    </location>
</feature>
<organism evidence="3 4">
    <name type="scientific">Candidatus Ozemobacter sibiricus</name>
    <dbReference type="NCBI Taxonomy" id="2268124"/>
    <lineage>
        <taxon>Bacteria</taxon>
        <taxon>Candidatus Ozemobacteria</taxon>
        <taxon>Candidatus Ozemobacterales</taxon>
        <taxon>Candidatus Ozemobacteraceae</taxon>
        <taxon>Candidatus Ozemobacter</taxon>
    </lineage>
</organism>
<feature type="transmembrane region" description="Helical" evidence="2">
    <location>
        <begin position="112"/>
        <end position="128"/>
    </location>
</feature>
<comment type="caution">
    <text evidence="3">The sequence shown here is derived from an EMBL/GenBank/DDBJ whole genome shotgun (WGS) entry which is preliminary data.</text>
</comment>
<accession>A0A367ZT46</accession>
<proteinExistence type="predicted"/>
<keyword evidence="2" id="KW-0812">Transmembrane</keyword>
<feature type="coiled-coil region" evidence="1">
    <location>
        <begin position="385"/>
        <end position="461"/>
    </location>
</feature>
<protein>
    <recommendedName>
        <fullName evidence="5">GAF domain-containing protein</fullName>
    </recommendedName>
</protein>
<dbReference type="SUPFAM" id="SSF55785">
    <property type="entry name" value="PYP-like sensor domain (PAS domain)"/>
    <property type="match status" value="1"/>
</dbReference>
<evidence type="ECO:0000256" key="1">
    <source>
        <dbReference type="SAM" id="Coils"/>
    </source>
</evidence>
<gene>
    <name evidence="3" type="ORF">OZSIB_2184</name>
</gene>
<feature type="transmembrane region" description="Helical" evidence="2">
    <location>
        <begin position="140"/>
        <end position="161"/>
    </location>
</feature>
<keyword evidence="2" id="KW-1133">Transmembrane helix</keyword>